<dbReference type="InterPro" id="IPR020846">
    <property type="entry name" value="MFS_dom"/>
</dbReference>
<feature type="transmembrane region" description="Helical" evidence="5">
    <location>
        <begin position="268"/>
        <end position="293"/>
    </location>
</feature>
<dbReference type="Pfam" id="PF07690">
    <property type="entry name" value="MFS_1"/>
    <property type="match status" value="1"/>
</dbReference>
<feature type="transmembrane region" description="Helical" evidence="5">
    <location>
        <begin position="238"/>
        <end position="262"/>
    </location>
</feature>
<evidence type="ECO:0000256" key="3">
    <source>
        <dbReference type="ARBA" id="ARBA00023136"/>
    </source>
</evidence>
<accession>A0A932HZS6</accession>
<dbReference type="AlphaFoldDB" id="A0A932HZS6"/>
<comment type="caution">
    <text evidence="7">The sequence shown here is derived from an EMBL/GenBank/DDBJ whole genome shotgun (WGS) entry which is preliminary data.</text>
</comment>
<evidence type="ECO:0000313" key="8">
    <source>
        <dbReference type="Proteomes" id="UP000782312"/>
    </source>
</evidence>
<feature type="transmembrane region" description="Helical" evidence="5">
    <location>
        <begin position="141"/>
        <end position="161"/>
    </location>
</feature>
<dbReference type="PANTHER" id="PTHR11360">
    <property type="entry name" value="MONOCARBOXYLATE TRANSPORTER"/>
    <property type="match status" value="1"/>
</dbReference>
<feature type="region of interest" description="Disordered" evidence="4">
    <location>
        <begin position="203"/>
        <end position="222"/>
    </location>
</feature>
<feature type="transmembrane region" description="Helical" evidence="5">
    <location>
        <begin position="12"/>
        <end position="35"/>
    </location>
</feature>
<sequence length="424" mass="44862">MPGRPPLTLPFYYGWVIVALAFWTMAFTITARFSFAIYQVPLIAEFGWGRGALGGAYALMLATYALICPFVGSLFDRKGPRSVVPWGSALVGMGLALGFFVSSLWHVYVFTGLFLGVGAAMSGFALNSAMMPRWFQRKRGAATGIALSGSGIGILLLIPAIERLIAGAGWRAAYLAFGLLVLAGFAPVLWLLLRDRPEDVGQSLDGLPRREGTPAPPAPGHSVPLRQVLASVRRERNFWALALIVFFIGVNNNTVLSQLALYLTDAGFSTAFAALIFGSMGAIRMIGSMTLGWASDRLGRQQAQAIAVAISVAGLALLLLIPPMGSPAWLAWLFALVYGIGTGAMGTCHSAMAADSFGGRSFGAVMSLLEIAFGLGGALGPPLAGLLFDRTGSYLIPFSFILAGLGASFFLALFMYRPAGREGN</sequence>
<dbReference type="Gene3D" id="1.20.1250.20">
    <property type="entry name" value="MFS general substrate transporter like domains"/>
    <property type="match status" value="2"/>
</dbReference>
<gene>
    <name evidence="7" type="ORF">HYZ11_14160</name>
</gene>
<evidence type="ECO:0000259" key="6">
    <source>
        <dbReference type="PROSITE" id="PS50850"/>
    </source>
</evidence>
<evidence type="ECO:0000256" key="1">
    <source>
        <dbReference type="ARBA" id="ARBA00022692"/>
    </source>
</evidence>
<feature type="transmembrane region" description="Helical" evidence="5">
    <location>
        <begin position="82"/>
        <end position="101"/>
    </location>
</feature>
<protein>
    <submittedName>
        <fullName evidence="7">MFS transporter</fullName>
    </submittedName>
</protein>
<dbReference type="PANTHER" id="PTHR11360:SF284">
    <property type="entry name" value="EG:103B4.3 PROTEIN-RELATED"/>
    <property type="match status" value="1"/>
</dbReference>
<feature type="transmembrane region" description="Helical" evidence="5">
    <location>
        <begin position="394"/>
        <end position="416"/>
    </location>
</feature>
<feature type="domain" description="Major facilitator superfamily (MFS) profile" evidence="6">
    <location>
        <begin position="14"/>
        <end position="421"/>
    </location>
</feature>
<feature type="transmembrane region" description="Helical" evidence="5">
    <location>
        <begin position="305"/>
        <end position="323"/>
    </location>
</feature>
<dbReference type="InterPro" id="IPR011701">
    <property type="entry name" value="MFS"/>
</dbReference>
<keyword evidence="3 5" id="KW-0472">Membrane</keyword>
<organism evidence="7 8">
    <name type="scientific">Tectimicrobiota bacterium</name>
    <dbReference type="NCBI Taxonomy" id="2528274"/>
    <lineage>
        <taxon>Bacteria</taxon>
        <taxon>Pseudomonadati</taxon>
        <taxon>Nitrospinota/Tectimicrobiota group</taxon>
        <taxon>Candidatus Tectimicrobiota</taxon>
    </lineage>
</organism>
<feature type="transmembrane region" description="Helical" evidence="5">
    <location>
        <begin position="55"/>
        <end position="75"/>
    </location>
</feature>
<dbReference type="CDD" id="cd17355">
    <property type="entry name" value="MFS_YcxA_like"/>
    <property type="match status" value="1"/>
</dbReference>
<reference evidence="7" key="1">
    <citation type="submission" date="2020-07" db="EMBL/GenBank/DDBJ databases">
        <title>Huge and variable diversity of episymbiotic CPR bacteria and DPANN archaea in groundwater ecosystems.</title>
        <authorList>
            <person name="He C.Y."/>
            <person name="Keren R."/>
            <person name="Whittaker M."/>
            <person name="Farag I.F."/>
            <person name="Doudna J."/>
            <person name="Cate J.H.D."/>
            <person name="Banfield J.F."/>
        </authorList>
    </citation>
    <scope>NUCLEOTIDE SEQUENCE</scope>
    <source>
        <strain evidence="7">NC_groundwater_763_Ag_S-0.2um_68_21</strain>
    </source>
</reference>
<keyword evidence="2 5" id="KW-1133">Transmembrane helix</keyword>
<evidence type="ECO:0000256" key="5">
    <source>
        <dbReference type="SAM" id="Phobius"/>
    </source>
</evidence>
<evidence type="ECO:0000256" key="4">
    <source>
        <dbReference type="SAM" id="MobiDB-lite"/>
    </source>
</evidence>
<evidence type="ECO:0000256" key="2">
    <source>
        <dbReference type="ARBA" id="ARBA00022989"/>
    </source>
</evidence>
<proteinExistence type="predicted"/>
<name>A0A932HZS6_UNCTE</name>
<evidence type="ECO:0000313" key="7">
    <source>
        <dbReference type="EMBL" id="MBI3128744.1"/>
    </source>
</evidence>
<feature type="transmembrane region" description="Helical" evidence="5">
    <location>
        <begin position="173"/>
        <end position="193"/>
    </location>
</feature>
<keyword evidence="1 5" id="KW-0812">Transmembrane</keyword>
<dbReference type="EMBL" id="JACPUR010000035">
    <property type="protein sequence ID" value="MBI3128744.1"/>
    <property type="molecule type" value="Genomic_DNA"/>
</dbReference>
<feature type="transmembrane region" description="Helical" evidence="5">
    <location>
        <begin position="364"/>
        <end position="388"/>
    </location>
</feature>
<dbReference type="SUPFAM" id="SSF103473">
    <property type="entry name" value="MFS general substrate transporter"/>
    <property type="match status" value="1"/>
</dbReference>
<feature type="transmembrane region" description="Helical" evidence="5">
    <location>
        <begin position="329"/>
        <end position="352"/>
    </location>
</feature>
<dbReference type="PROSITE" id="PS50850">
    <property type="entry name" value="MFS"/>
    <property type="match status" value="1"/>
</dbReference>
<dbReference type="InterPro" id="IPR036259">
    <property type="entry name" value="MFS_trans_sf"/>
</dbReference>
<dbReference type="Proteomes" id="UP000782312">
    <property type="component" value="Unassembled WGS sequence"/>
</dbReference>
<dbReference type="GO" id="GO:0022857">
    <property type="term" value="F:transmembrane transporter activity"/>
    <property type="evidence" value="ECO:0007669"/>
    <property type="project" value="InterPro"/>
</dbReference>
<dbReference type="InterPro" id="IPR050327">
    <property type="entry name" value="Proton-linked_MCT"/>
</dbReference>
<feature type="transmembrane region" description="Helical" evidence="5">
    <location>
        <begin position="107"/>
        <end position="129"/>
    </location>
</feature>